<accession>A0A0F9BQI0</accession>
<evidence type="ECO:0000313" key="2">
    <source>
        <dbReference type="EMBL" id="KKL24130.1"/>
    </source>
</evidence>
<proteinExistence type="predicted"/>
<dbReference type="PANTHER" id="PTHR43642">
    <property type="entry name" value="HYBRID SIGNAL TRANSDUCTION HISTIDINE KINASE G"/>
    <property type="match status" value="1"/>
</dbReference>
<dbReference type="SUPFAM" id="SSF52540">
    <property type="entry name" value="P-loop containing nucleoside triphosphate hydrolases"/>
    <property type="match status" value="1"/>
</dbReference>
<dbReference type="InterPro" id="IPR053159">
    <property type="entry name" value="Hybrid_Histidine_Kinase"/>
</dbReference>
<sequence>MIRSYVHERDPKALMSEMGPGAADIAQVVSEVRERLPGLPTQPALEPEQARFRLFDSITTFLRNASNRQPIVLVLDDLHWADKPSLLLLQFLARELRGARLMVLATYRDVELRRGHPLSQTLAELSREGLSQRILLRGLTERDVARFIEITAGISPPEALVEAVYRETEGNPFFVNEIVRLLVADGRLERPEEVKSWSVTIPQGVREVVG</sequence>
<feature type="non-terminal residue" evidence="2">
    <location>
        <position position="210"/>
    </location>
</feature>
<dbReference type="EMBL" id="LAZR01036708">
    <property type="protein sequence ID" value="KKL24130.1"/>
    <property type="molecule type" value="Genomic_DNA"/>
</dbReference>
<evidence type="ECO:0000259" key="1">
    <source>
        <dbReference type="Pfam" id="PF13191"/>
    </source>
</evidence>
<gene>
    <name evidence="2" type="ORF">LCGC14_2418420</name>
</gene>
<dbReference type="PANTHER" id="PTHR43642:SF1">
    <property type="entry name" value="HYBRID SIGNAL TRANSDUCTION HISTIDINE KINASE G"/>
    <property type="match status" value="1"/>
</dbReference>
<dbReference type="InterPro" id="IPR041664">
    <property type="entry name" value="AAA_16"/>
</dbReference>
<protein>
    <recommendedName>
        <fullName evidence="1">Orc1-like AAA ATPase domain-containing protein</fullName>
    </recommendedName>
</protein>
<organism evidence="2">
    <name type="scientific">marine sediment metagenome</name>
    <dbReference type="NCBI Taxonomy" id="412755"/>
    <lineage>
        <taxon>unclassified sequences</taxon>
        <taxon>metagenomes</taxon>
        <taxon>ecological metagenomes</taxon>
    </lineage>
</organism>
<reference evidence="2" key="1">
    <citation type="journal article" date="2015" name="Nature">
        <title>Complex archaea that bridge the gap between prokaryotes and eukaryotes.</title>
        <authorList>
            <person name="Spang A."/>
            <person name="Saw J.H."/>
            <person name="Jorgensen S.L."/>
            <person name="Zaremba-Niedzwiedzka K."/>
            <person name="Martijn J."/>
            <person name="Lind A.E."/>
            <person name="van Eijk R."/>
            <person name="Schleper C."/>
            <person name="Guy L."/>
            <person name="Ettema T.J."/>
        </authorList>
    </citation>
    <scope>NUCLEOTIDE SEQUENCE</scope>
</reference>
<dbReference type="Pfam" id="PF13191">
    <property type="entry name" value="AAA_16"/>
    <property type="match status" value="1"/>
</dbReference>
<comment type="caution">
    <text evidence="2">The sequence shown here is derived from an EMBL/GenBank/DDBJ whole genome shotgun (WGS) entry which is preliminary data.</text>
</comment>
<name>A0A0F9BQI0_9ZZZZ</name>
<dbReference type="AlphaFoldDB" id="A0A0F9BQI0"/>
<dbReference type="InterPro" id="IPR027417">
    <property type="entry name" value="P-loop_NTPase"/>
</dbReference>
<feature type="domain" description="Orc1-like AAA ATPase" evidence="1">
    <location>
        <begin position="28"/>
        <end position="103"/>
    </location>
</feature>